<dbReference type="GO" id="GO:0006915">
    <property type="term" value="P:apoptotic process"/>
    <property type="evidence" value="ECO:0007669"/>
    <property type="project" value="UniProtKB-KW"/>
</dbReference>
<keyword evidence="3" id="KW-0808">Transferase</keyword>
<evidence type="ECO:0000256" key="5">
    <source>
        <dbReference type="ARBA" id="ARBA00022741"/>
    </source>
</evidence>
<evidence type="ECO:0000313" key="13">
    <source>
        <dbReference type="EMBL" id="QHT78947.1"/>
    </source>
</evidence>
<evidence type="ECO:0000256" key="7">
    <source>
        <dbReference type="ARBA" id="ARBA00022840"/>
    </source>
</evidence>
<dbReference type="GO" id="GO:0004869">
    <property type="term" value="F:cysteine-type endopeptidase inhibitor activity"/>
    <property type="evidence" value="ECO:0007669"/>
    <property type="project" value="TreeGrafter"/>
</dbReference>
<name>A0A6C0HEY8_9ZZZZ</name>
<evidence type="ECO:0000256" key="10">
    <source>
        <dbReference type="ARBA" id="ARBA00042316"/>
    </source>
</evidence>
<evidence type="ECO:0000256" key="6">
    <source>
        <dbReference type="ARBA" id="ARBA00022786"/>
    </source>
</evidence>
<organism evidence="13">
    <name type="scientific">viral metagenome</name>
    <dbReference type="NCBI Taxonomy" id="1070528"/>
    <lineage>
        <taxon>unclassified sequences</taxon>
        <taxon>metagenomes</taxon>
        <taxon>organismal metagenomes</taxon>
    </lineage>
</organism>
<dbReference type="GO" id="GO:0016740">
    <property type="term" value="F:transferase activity"/>
    <property type="evidence" value="ECO:0007669"/>
    <property type="project" value="UniProtKB-KW"/>
</dbReference>
<keyword evidence="4" id="KW-0053">Apoptosis</keyword>
<keyword evidence="2" id="KW-0963">Cytoplasm</keyword>
<evidence type="ECO:0000256" key="1">
    <source>
        <dbReference type="ARBA" id="ARBA00004496"/>
    </source>
</evidence>
<dbReference type="SMART" id="SM00212">
    <property type="entry name" value="UBCc"/>
    <property type="match status" value="1"/>
</dbReference>
<dbReference type="EMBL" id="MN739942">
    <property type="protein sequence ID" value="QHT78947.1"/>
    <property type="molecule type" value="Genomic_DNA"/>
</dbReference>
<keyword evidence="7" id="KW-0067">ATP-binding</keyword>
<dbReference type="PANTHER" id="PTHR46116">
    <property type="entry name" value="(E3-INDEPENDENT) E2 UBIQUITIN-CONJUGATING ENZYME"/>
    <property type="match status" value="1"/>
</dbReference>
<accession>A0A6C0HEY8</accession>
<dbReference type="GO" id="GO:0005737">
    <property type="term" value="C:cytoplasm"/>
    <property type="evidence" value="ECO:0007669"/>
    <property type="project" value="UniProtKB-SubCell"/>
</dbReference>
<proteinExistence type="predicted"/>
<keyword evidence="5" id="KW-0547">Nucleotide-binding</keyword>
<dbReference type="Pfam" id="PF00179">
    <property type="entry name" value="UQ_con"/>
    <property type="match status" value="1"/>
</dbReference>
<dbReference type="GO" id="GO:0043066">
    <property type="term" value="P:negative regulation of apoptotic process"/>
    <property type="evidence" value="ECO:0007669"/>
    <property type="project" value="TreeGrafter"/>
</dbReference>
<dbReference type="GO" id="GO:0005634">
    <property type="term" value="C:nucleus"/>
    <property type="evidence" value="ECO:0007669"/>
    <property type="project" value="TreeGrafter"/>
</dbReference>
<evidence type="ECO:0000256" key="2">
    <source>
        <dbReference type="ARBA" id="ARBA00022490"/>
    </source>
</evidence>
<dbReference type="Gene3D" id="3.10.110.10">
    <property type="entry name" value="Ubiquitin Conjugating Enzyme"/>
    <property type="match status" value="1"/>
</dbReference>
<dbReference type="AlphaFoldDB" id="A0A6C0HEY8"/>
<dbReference type="SUPFAM" id="SSF54495">
    <property type="entry name" value="UBC-like"/>
    <property type="match status" value="1"/>
</dbReference>
<keyword evidence="6" id="KW-0833">Ubl conjugation pathway</keyword>
<evidence type="ECO:0000256" key="3">
    <source>
        <dbReference type="ARBA" id="ARBA00022679"/>
    </source>
</evidence>
<dbReference type="PANTHER" id="PTHR46116:SF26">
    <property type="entry name" value="UBIQUITIN-CONJUGATING ENZYME E2 Z"/>
    <property type="match status" value="1"/>
</dbReference>
<dbReference type="GO" id="GO:0005524">
    <property type="term" value="F:ATP binding"/>
    <property type="evidence" value="ECO:0007669"/>
    <property type="project" value="UniProtKB-KW"/>
</dbReference>
<evidence type="ECO:0000256" key="11">
    <source>
        <dbReference type="ARBA" id="ARBA00042401"/>
    </source>
</evidence>
<sequence>MATKRILRDISELETKLYSDLGIYYVADEKNIHKGFGCIFGPKDTPYEDCPMLFSFDIGTDFPFNPPKVLFRTYDGITRFHPNMYKEGKVCLSILGTWEGPSWTSSSKLSSILVTLQSLMDSDPILHEPGYKLPSQEMKEGYAKYVEHACIQYILERAEKSVQPDAFLVFQEIYKQRLPEILLRLESRLLSLVKEEKTFINLPYQLFGKTNYSNLLQRVIKLKAISN</sequence>
<evidence type="ECO:0000256" key="9">
    <source>
        <dbReference type="ARBA" id="ARBA00041798"/>
    </source>
</evidence>
<evidence type="ECO:0000256" key="8">
    <source>
        <dbReference type="ARBA" id="ARBA00039894"/>
    </source>
</evidence>
<protein>
    <recommendedName>
        <fullName evidence="8">Ubiquitin-conjugating enzyme E2 Z</fullName>
    </recommendedName>
    <alternativeName>
        <fullName evidence="9">E2 ubiquitin-conjugating enzyme Z</fullName>
    </alternativeName>
    <alternativeName>
        <fullName evidence="11">Ubiquitin carrier protein Z</fullName>
    </alternativeName>
    <alternativeName>
        <fullName evidence="10">Ubiquitin-protein ligase Z</fullName>
    </alternativeName>
</protein>
<evidence type="ECO:0000256" key="4">
    <source>
        <dbReference type="ARBA" id="ARBA00022703"/>
    </source>
</evidence>
<dbReference type="PROSITE" id="PS50127">
    <property type="entry name" value="UBC_2"/>
    <property type="match status" value="1"/>
</dbReference>
<feature type="domain" description="UBC core" evidence="12">
    <location>
        <begin position="1"/>
        <end position="158"/>
    </location>
</feature>
<dbReference type="InterPro" id="IPR016135">
    <property type="entry name" value="UBQ-conjugating_enzyme/RWD"/>
</dbReference>
<evidence type="ECO:0000259" key="12">
    <source>
        <dbReference type="PROSITE" id="PS50127"/>
    </source>
</evidence>
<comment type="subcellular location">
    <subcellularLocation>
        <location evidence="1">Cytoplasm</location>
    </subcellularLocation>
</comment>
<reference evidence="13" key="1">
    <citation type="journal article" date="2020" name="Nature">
        <title>Giant virus diversity and host interactions through global metagenomics.</title>
        <authorList>
            <person name="Schulz F."/>
            <person name="Roux S."/>
            <person name="Paez-Espino D."/>
            <person name="Jungbluth S."/>
            <person name="Walsh D.A."/>
            <person name="Denef V.J."/>
            <person name="McMahon K.D."/>
            <person name="Konstantinidis K.T."/>
            <person name="Eloe-Fadrosh E.A."/>
            <person name="Kyrpides N.C."/>
            <person name="Woyke T."/>
        </authorList>
    </citation>
    <scope>NUCLEOTIDE SEQUENCE</scope>
    <source>
        <strain evidence="13">GVMAG-M-3300023179-97</strain>
    </source>
</reference>
<dbReference type="InterPro" id="IPR000608">
    <property type="entry name" value="UBC"/>
</dbReference>